<dbReference type="GO" id="GO:0005634">
    <property type="term" value="C:nucleus"/>
    <property type="evidence" value="ECO:0007669"/>
    <property type="project" value="UniProtKB-SubCell"/>
</dbReference>
<evidence type="ECO:0000256" key="8">
    <source>
        <dbReference type="ARBA" id="ARBA00022806"/>
    </source>
</evidence>
<name>A0A8H5BML2_9AGAR</name>
<dbReference type="Pfam" id="PF13087">
    <property type="entry name" value="AAA_12"/>
    <property type="match status" value="1"/>
</dbReference>
<dbReference type="InterPro" id="IPR047187">
    <property type="entry name" value="SF1_C_Upf1"/>
</dbReference>
<dbReference type="Proteomes" id="UP000567179">
    <property type="component" value="Unassembled WGS sequence"/>
</dbReference>
<evidence type="ECO:0000256" key="10">
    <source>
        <dbReference type="ARBA" id="ARBA00023242"/>
    </source>
</evidence>
<accession>A0A8H5BML2</accession>
<keyword evidence="9" id="KW-0067">ATP-binding</keyword>
<reference evidence="13 14" key="1">
    <citation type="journal article" date="2020" name="ISME J.">
        <title>Uncovering the hidden diversity of litter-decomposition mechanisms in mushroom-forming fungi.</title>
        <authorList>
            <person name="Floudas D."/>
            <person name="Bentzer J."/>
            <person name="Ahren D."/>
            <person name="Johansson T."/>
            <person name="Persson P."/>
            <person name="Tunlid A."/>
        </authorList>
    </citation>
    <scope>NUCLEOTIDE SEQUENCE [LARGE SCALE GENOMIC DNA]</scope>
    <source>
        <strain evidence="13 14">CBS 101986</strain>
    </source>
</reference>
<keyword evidence="10" id="KW-0539">Nucleus</keyword>
<evidence type="ECO:0000313" key="13">
    <source>
        <dbReference type="EMBL" id="KAF5325193.1"/>
    </source>
</evidence>
<evidence type="ECO:0000256" key="7">
    <source>
        <dbReference type="ARBA" id="ARBA00022801"/>
    </source>
</evidence>
<feature type="domain" description="AAA+ ATPase" evidence="12">
    <location>
        <begin position="230"/>
        <end position="523"/>
    </location>
</feature>
<evidence type="ECO:0000256" key="9">
    <source>
        <dbReference type="ARBA" id="ARBA00022840"/>
    </source>
</evidence>
<dbReference type="InterPro" id="IPR048761">
    <property type="entry name" value="SMUBP-2_HCS1_1B"/>
</dbReference>
<dbReference type="InterPro" id="IPR027417">
    <property type="entry name" value="P-loop_NTPase"/>
</dbReference>
<dbReference type="PANTHER" id="PTHR43788">
    <property type="entry name" value="DNA2/NAM7 HELICASE FAMILY MEMBER"/>
    <property type="match status" value="1"/>
</dbReference>
<feature type="compositionally biased region" description="Basic and acidic residues" evidence="11">
    <location>
        <begin position="456"/>
        <end position="469"/>
    </location>
</feature>
<dbReference type="InterPro" id="IPR003593">
    <property type="entry name" value="AAA+_ATPase"/>
</dbReference>
<proteinExistence type="inferred from homology"/>
<dbReference type="Pfam" id="PF21138">
    <property type="entry name" value="SMUBP-2_HCS1_1B"/>
    <property type="match status" value="1"/>
</dbReference>
<dbReference type="GO" id="GO:0043139">
    <property type="term" value="F:5'-3' DNA helicase activity"/>
    <property type="evidence" value="ECO:0007669"/>
    <property type="project" value="TreeGrafter"/>
</dbReference>
<dbReference type="Pfam" id="PF13086">
    <property type="entry name" value="AAA_11"/>
    <property type="match status" value="1"/>
</dbReference>
<evidence type="ECO:0000256" key="2">
    <source>
        <dbReference type="ARBA" id="ARBA00004496"/>
    </source>
</evidence>
<dbReference type="GO" id="GO:0016787">
    <property type="term" value="F:hydrolase activity"/>
    <property type="evidence" value="ECO:0007669"/>
    <property type="project" value="UniProtKB-KW"/>
</dbReference>
<evidence type="ECO:0000256" key="6">
    <source>
        <dbReference type="ARBA" id="ARBA00022741"/>
    </source>
</evidence>
<sequence length="756" mass="82339">MTSEADLRAFIDRQRVLLAKERDAEIERSSLLLSNCGPRLLEQKGLAVLGVGVVGMNIGLGGKTLVELERPSAYHTSPIFPPHTLRPGDLARIEANVTANAGAKKTKAPATTSKGSEAEGVVYKVSDTRIVIAVEASDTSSDDLDLPERCRVVKLANSVTFDRMDKAIDHLERIVLPTGDGKPAGELTTVTQVLLGLKPPAGKQPLNELTFFDPSLNDSQKTAVRFCLESPEVACIHGPPGTGKTHTLIEVIRQLTTESSLNPKPKRVLVCGASNLSVDNILERLLALPAVDKAQKLRVTRIGHPARVMAHEGILESTLEVKATRTDQAALARDVKDELETVLGVLSGKGKGVKGKGPRGAERRKMWDDVKALRKEYRQREGGVVKSVLKESQVVLATCHSSGGRQLFNQEFDVVIIDEATQAIEAVCWVPIFKAKKVILAGDPMQLPPTVLSLNDKQEKAKRTTEAKAGKSSKSTQLKAAGGDTPGSSPSDDDEDEGIVASTTKLALNSQRGSRLVPPSTLETTLFDRLEAMYGASIKRMLEVQYRMHDQICDFPSKTLYGAKLKSHESVASHLLSDLSNAEAKLEEDKKEYLQTPVVFFDTAGCEYFERLEGDGDEGSRCNENEATIVHNWVEKLVNVGILPSQIAVISPYQAQVTLLTSLLRPKYGLAIEIGTVDGMQGREKEAIIISLVRSNDQREVGFLKEKRRLNVAMTRAKRHLCVVGDSSTVCHGGNYLKKWLAWLDANADVKYAGLD</sequence>
<dbReference type="SUPFAM" id="SSF52540">
    <property type="entry name" value="P-loop containing nucleoside triphosphate hydrolases"/>
    <property type="match status" value="1"/>
</dbReference>
<dbReference type="InterPro" id="IPR041679">
    <property type="entry name" value="DNA2/NAM7-like_C"/>
</dbReference>
<evidence type="ECO:0000256" key="1">
    <source>
        <dbReference type="ARBA" id="ARBA00004123"/>
    </source>
</evidence>
<evidence type="ECO:0000259" key="12">
    <source>
        <dbReference type="SMART" id="SM00382"/>
    </source>
</evidence>
<evidence type="ECO:0000256" key="4">
    <source>
        <dbReference type="ARBA" id="ARBA00012551"/>
    </source>
</evidence>
<evidence type="ECO:0000313" key="14">
    <source>
        <dbReference type="Proteomes" id="UP000567179"/>
    </source>
</evidence>
<dbReference type="CDD" id="cd18808">
    <property type="entry name" value="SF1_C_Upf1"/>
    <property type="match status" value="1"/>
</dbReference>
<organism evidence="13 14">
    <name type="scientific">Psilocybe cf. subviscida</name>
    <dbReference type="NCBI Taxonomy" id="2480587"/>
    <lineage>
        <taxon>Eukaryota</taxon>
        <taxon>Fungi</taxon>
        <taxon>Dikarya</taxon>
        <taxon>Basidiomycota</taxon>
        <taxon>Agaricomycotina</taxon>
        <taxon>Agaricomycetes</taxon>
        <taxon>Agaricomycetidae</taxon>
        <taxon>Agaricales</taxon>
        <taxon>Agaricineae</taxon>
        <taxon>Strophariaceae</taxon>
        <taxon>Psilocybe</taxon>
    </lineage>
</organism>
<dbReference type="SMART" id="SM00382">
    <property type="entry name" value="AAA"/>
    <property type="match status" value="1"/>
</dbReference>
<keyword evidence="6" id="KW-0547">Nucleotide-binding</keyword>
<comment type="caution">
    <text evidence="13">The sequence shown here is derived from an EMBL/GenBank/DDBJ whole genome shotgun (WGS) entry which is preliminary data.</text>
</comment>
<dbReference type="OrthoDB" id="6730379at2759"/>
<evidence type="ECO:0000256" key="11">
    <source>
        <dbReference type="SAM" id="MobiDB-lite"/>
    </source>
</evidence>
<dbReference type="Gene3D" id="3.40.50.300">
    <property type="entry name" value="P-loop containing nucleotide triphosphate hydrolases"/>
    <property type="match status" value="2"/>
</dbReference>
<comment type="subcellular location">
    <subcellularLocation>
        <location evidence="2">Cytoplasm</location>
    </subcellularLocation>
    <subcellularLocation>
        <location evidence="1">Nucleus</location>
    </subcellularLocation>
</comment>
<dbReference type="PANTHER" id="PTHR43788:SF8">
    <property type="entry name" value="DNA-BINDING PROTEIN SMUBP-2"/>
    <property type="match status" value="1"/>
</dbReference>
<dbReference type="GO" id="GO:0005737">
    <property type="term" value="C:cytoplasm"/>
    <property type="evidence" value="ECO:0007669"/>
    <property type="project" value="UniProtKB-SubCell"/>
</dbReference>
<evidence type="ECO:0000256" key="5">
    <source>
        <dbReference type="ARBA" id="ARBA00022490"/>
    </source>
</evidence>
<keyword evidence="14" id="KW-1185">Reference proteome</keyword>
<dbReference type="FunFam" id="3.40.50.300:FF:000326">
    <property type="entry name" value="P-loop containing nucleoside triphosphate hydrolase"/>
    <property type="match status" value="1"/>
</dbReference>
<gene>
    <name evidence="13" type="ORF">D9619_009750</name>
</gene>
<dbReference type="GO" id="GO:0005694">
    <property type="term" value="C:chromosome"/>
    <property type="evidence" value="ECO:0007669"/>
    <property type="project" value="UniProtKB-ARBA"/>
</dbReference>
<dbReference type="InterPro" id="IPR041677">
    <property type="entry name" value="DNA2/NAM7_AAA_11"/>
</dbReference>
<feature type="region of interest" description="Disordered" evidence="11">
    <location>
        <begin position="449"/>
        <end position="497"/>
    </location>
</feature>
<dbReference type="Gene3D" id="2.40.30.270">
    <property type="match status" value="1"/>
</dbReference>
<dbReference type="GO" id="GO:0005524">
    <property type="term" value="F:ATP binding"/>
    <property type="evidence" value="ECO:0007669"/>
    <property type="project" value="UniProtKB-KW"/>
</dbReference>
<evidence type="ECO:0000256" key="3">
    <source>
        <dbReference type="ARBA" id="ARBA00007913"/>
    </source>
</evidence>
<comment type="similarity">
    <text evidence="3">Belongs to the DNA2/NAM7 helicase family.</text>
</comment>
<keyword evidence="7" id="KW-0378">Hydrolase</keyword>
<dbReference type="InterPro" id="IPR050534">
    <property type="entry name" value="Coronavir_polyprotein_1ab"/>
</dbReference>
<keyword evidence="5" id="KW-0963">Cytoplasm</keyword>
<dbReference type="EC" id="3.6.4.12" evidence="4"/>
<dbReference type="AlphaFoldDB" id="A0A8H5BML2"/>
<dbReference type="EMBL" id="JAACJJ010000015">
    <property type="protein sequence ID" value="KAF5325193.1"/>
    <property type="molecule type" value="Genomic_DNA"/>
</dbReference>
<keyword evidence="8" id="KW-0347">Helicase</keyword>
<dbReference type="GO" id="GO:0003723">
    <property type="term" value="F:RNA binding"/>
    <property type="evidence" value="ECO:0007669"/>
    <property type="project" value="InterPro"/>
</dbReference>
<protein>
    <recommendedName>
        <fullName evidence="4">DNA helicase</fullName>
        <ecNumber evidence="4">3.6.4.12</ecNumber>
    </recommendedName>
</protein>